<protein>
    <submittedName>
        <fullName evidence="1">Uncharacterized protein</fullName>
    </submittedName>
</protein>
<dbReference type="EMBL" id="CP075371">
    <property type="protein sequence ID" value="QVT81973.1"/>
    <property type="molecule type" value="Genomic_DNA"/>
</dbReference>
<dbReference type="RefSeq" id="WP_214057256.1">
    <property type="nucleotide sequence ID" value="NZ_BAAAHS010000154.1"/>
</dbReference>
<evidence type="ECO:0000313" key="2">
    <source>
        <dbReference type="Proteomes" id="UP000679307"/>
    </source>
</evidence>
<evidence type="ECO:0000313" key="1">
    <source>
        <dbReference type="EMBL" id="QVT81973.1"/>
    </source>
</evidence>
<sequence length="48" mass="5247">MNQTTENAALTMRWTLETDASGRTRPVAHWVPAGHVEMASHAMIVQAA</sequence>
<dbReference type="Proteomes" id="UP000679307">
    <property type="component" value="Chromosome"/>
</dbReference>
<gene>
    <name evidence="1" type="ORF">ENKNEFLB_04392</name>
</gene>
<keyword evidence="2" id="KW-1185">Reference proteome</keyword>
<organism evidence="1 2">
    <name type="scientific">Nocardioides aquaticus</name>
    <dbReference type="NCBI Taxonomy" id="160826"/>
    <lineage>
        <taxon>Bacteria</taxon>
        <taxon>Bacillati</taxon>
        <taxon>Actinomycetota</taxon>
        <taxon>Actinomycetes</taxon>
        <taxon>Propionibacteriales</taxon>
        <taxon>Nocardioidaceae</taxon>
        <taxon>Nocardioides</taxon>
    </lineage>
</organism>
<accession>A0ABX8EN70</accession>
<proteinExistence type="predicted"/>
<reference evidence="1 2" key="1">
    <citation type="submission" date="2021-05" db="EMBL/GenBank/DDBJ databases">
        <title>Complete genome of Nocardioides aquaticus KCTC 9944T isolated from meromictic and hypersaline Ekho Lake, Antarctica.</title>
        <authorList>
            <person name="Hwang K."/>
            <person name="Kim K.M."/>
            <person name="Choe H."/>
        </authorList>
    </citation>
    <scope>NUCLEOTIDE SEQUENCE [LARGE SCALE GENOMIC DNA]</scope>
    <source>
        <strain evidence="1 2">KCTC 9944</strain>
    </source>
</reference>
<name>A0ABX8EN70_9ACTN</name>